<evidence type="ECO:0000256" key="5">
    <source>
        <dbReference type="ARBA" id="ARBA00022692"/>
    </source>
</evidence>
<evidence type="ECO:0000256" key="6">
    <source>
        <dbReference type="ARBA" id="ARBA00022989"/>
    </source>
</evidence>
<evidence type="ECO:0000256" key="2">
    <source>
        <dbReference type="ARBA" id="ARBA00010110"/>
    </source>
</evidence>
<dbReference type="Pfam" id="PF01758">
    <property type="entry name" value="SBF"/>
    <property type="match status" value="1"/>
</dbReference>
<evidence type="ECO:0000256" key="1">
    <source>
        <dbReference type="ARBA" id="ARBA00004651"/>
    </source>
</evidence>
<protein>
    <submittedName>
        <fullName evidence="9">Bile acid:sodium symporter</fullName>
    </submittedName>
</protein>
<feature type="transmembrane region" description="Helical" evidence="8">
    <location>
        <begin position="157"/>
        <end position="178"/>
    </location>
</feature>
<feature type="transmembrane region" description="Helical" evidence="8">
    <location>
        <begin position="7"/>
        <end position="27"/>
    </location>
</feature>
<sequence length="321" mass="34434">MSLLSRVTGNLTLAIPAAMLLGLAYGLAAPADWLQALIVPLTLLMVYPMMVNLKLRKLAEGGDVKAQLLAQAINFAVVPFVAFALGRFWFPDQPYLALGLLLAALLPTSGMTIAWTGFAKGNLAAAVKMTVVGLILGSLATPFYVQWLMGATVPVDLLAVFLQIVLVVFLPMLAGQLTQAYLIRRYGQQGYQQRWAPRFPPLSTLGVLGIVFVAMALKGGALVAQPAMLLDILVPLLALYSFNYVFSTFVARRLLPRGDAIALVYGTVMRNLSIALALAMNAFGEASADAALLIAVAYILQVQSAAWYVTLSERFFGPEPA</sequence>
<feature type="transmembrane region" description="Helical" evidence="8">
    <location>
        <begin position="96"/>
        <end position="118"/>
    </location>
</feature>
<feature type="transmembrane region" description="Helical" evidence="8">
    <location>
        <begin position="33"/>
        <end position="51"/>
    </location>
</feature>
<feature type="transmembrane region" description="Helical" evidence="8">
    <location>
        <begin position="262"/>
        <end position="284"/>
    </location>
</feature>
<comment type="subcellular location">
    <subcellularLocation>
        <location evidence="1">Cell membrane</location>
        <topology evidence="1">Multi-pass membrane protein</topology>
    </subcellularLocation>
</comment>
<dbReference type="Proteomes" id="UP001500133">
    <property type="component" value="Unassembled WGS sequence"/>
</dbReference>
<dbReference type="PANTHER" id="PTHR43057">
    <property type="entry name" value="ARSENITE EFFLUX TRANSPORTER"/>
    <property type="match status" value="1"/>
</dbReference>
<dbReference type="InterPro" id="IPR004706">
    <property type="entry name" value="Arsenical-R_Acr3"/>
</dbReference>
<feature type="transmembrane region" description="Helical" evidence="8">
    <location>
        <begin position="72"/>
        <end position="90"/>
    </location>
</feature>
<feature type="transmembrane region" description="Helical" evidence="8">
    <location>
        <begin position="199"/>
        <end position="217"/>
    </location>
</feature>
<dbReference type="RefSeq" id="WP_344703497.1">
    <property type="nucleotide sequence ID" value="NZ_BAAAZT010000062.1"/>
</dbReference>
<evidence type="ECO:0000313" key="9">
    <source>
        <dbReference type="EMBL" id="GAA3903986.1"/>
    </source>
</evidence>
<evidence type="ECO:0000313" key="10">
    <source>
        <dbReference type="Proteomes" id="UP001500133"/>
    </source>
</evidence>
<feature type="transmembrane region" description="Helical" evidence="8">
    <location>
        <begin position="229"/>
        <end position="250"/>
    </location>
</feature>
<keyword evidence="3" id="KW-0813">Transport</keyword>
<evidence type="ECO:0000256" key="3">
    <source>
        <dbReference type="ARBA" id="ARBA00022448"/>
    </source>
</evidence>
<keyword evidence="7 8" id="KW-0472">Membrane</keyword>
<feature type="transmembrane region" description="Helical" evidence="8">
    <location>
        <begin position="125"/>
        <end position="145"/>
    </location>
</feature>
<keyword evidence="5 8" id="KW-0812">Transmembrane</keyword>
<gene>
    <name evidence="9" type="ORF">GCM10022228_12800</name>
</gene>
<dbReference type="PANTHER" id="PTHR43057:SF1">
    <property type="entry name" value="ARSENICAL-RESISTANCE PROTEIN 3"/>
    <property type="match status" value="1"/>
</dbReference>
<evidence type="ECO:0000256" key="7">
    <source>
        <dbReference type="ARBA" id="ARBA00023136"/>
    </source>
</evidence>
<evidence type="ECO:0000256" key="4">
    <source>
        <dbReference type="ARBA" id="ARBA00022475"/>
    </source>
</evidence>
<comment type="similarity">
    <text evidence="2">Belongs to the arsenical resistance-3 (ACR3) (TC 2.A.59) family.</text>
</comment>
<keyword evidence="4" id="KW-1003">Cell membrane</keyword>
<reference evidence="10" key="1">
    <citation type="journal article" date="2019" name="Int. J. Syst. Evol. Microbiol.">
        <title>The Global Catalogue of Microorganisms (GCM) 10K type strain sequencing project: providing services to taxonomists for standard genome sequencing and annotation.</title>
        <authorList>
            <consortium name="The Broad Institute Genomics Platform"/>
            <consortium name="The Broad Institute Genome Sequencing Center for Infectious Disease"/>
            <person name="Wu L."/>
            <person name="Ma J."/>
        </authorList>
    </citation>
    <scope>NUCLEOTIDE SEQUENCE [LARGE SCALE GENOMIC DNA]</scope>
    <source>
        <strain evidence="10">JCM 16914</strain>
    </source>
</reference>
<feature type="transmembrane region" description="Helical" evidence="8">
    <location>
        <begin position="290"/>
        <end position="309"/>
    </location>
</feature>
<dbReference type="Gene3D" id="1.20.1530.20">
    <property type="match status" value="1"/>
</dbReference>
<dbReference type="InterPro" id="IPR002657">
    <property type="entry name" value="BilAc:Na_symport/Acr3"/>
</dbReference>
<keyword evidence="6 8" id="KW-1133">Transmembrane helix</keyword>
<dbReference type="EMBL" id="BAAAZT010000062">
    <property type="protein sequence ID" value="GAA3903986.1"/>
    <property type="molecule type" value="Genomic_DNA"/>
</dbReference>
<organism evidence="9 10">
    <name type="scientific">Halomonas cibimaris</name>
    <dbReference type="NCBI Taxonomy" id="657012"/>
    <lineage>
        <taxon>Bacteria</taxon>
        <taxon>Pseudomonadati</taxon>
        <taxon>Pseudomonadota</taxon>
        <taxon>Gammaproteobacteria</taxon>
        <taxon>Oceanospirillales</taxon>
        <taxon>Halomonadaceae</taxon>
        <taxon>Halomonas</taxon>
    </lineage>
</organism>
<proteinExistence type="inferred from homology"/>
<dbReference type="InterPro" id="IPR038770">
    <property type="entry name" value="Na+/solute_symporter_sf"/>
</dbReference>
<name>A0ABP7LQP5_9GAMM</name>
<comment type="caution">
    <text evidence="9">The sequence shown here is derived from an EMBL/GenBank/DDBJ whole genome shotgun (WGS) entry which is preliminary data.</text>
</comment>
<accession>A0ABP7LQP5</accession>
<evidence type="ECO:0000256" key="8">
    <source>
        <dbReference type="SAM" id="Phobius"/>
    </source>
</evidence>
<keyword evidence="10" id="KW-1185">Reference proteome</keyword>